<dbReference type="RefSeq" id="WP_145072789.1">
    <property type="nucleotide sequence ID" value="NZ_CP036425.1"/>
</dbReference>
<evidence type="ECO:0000313" key="5">
    <source>
        <dbReference type="EMBL" id="QDU31981.1"/>
    </source>
</evidence>
<organism evidence="5 6">
    <name type="scientific">Poriferisphaera corsica</name>
    <dbReference type="NCBI Taxonomy" id="2528020"/>
    <lineage>
        <taxon>Bacteria</taxon>
        <taxon>Pseudomonadati</taxon>
        <taxon>Planctomycetota</taxon>
        <taxon>Phycisphaerae</taxon>
        <taxon>Phycisphaerales</taxon>
        <taxon>Phycisphaeraceae</taxon>
        <taxon>Poriferisphaera</taxon>
    </lineage>
</organism>
<accession>A0A517YP29</accession>
<keyword evidence="6" id="KW-1185">Reference proteome</keyword>
<sequence length="167" mass="18827">MENKKLLLVVIVSAIIVVFILINIVELDVTYQVNGSRHNPLIGVLLERDLNQNEIKEDMYKGYIPEYDEMGYAPIHVAVDRNRRKALDYLLKSSDVNWGIRMSDGRNNYTSLHIAVIQNNADIVQLLIEHGADIDAKGDDGMTPIDMIDVYGSDKSLENVIIGKSKK</sequence>
<keyword evidence="1" id="KW-0677">Repeat</keyword>
<dbReference type="SMART" id="SM00248">
    <property type="entry name" value="ANK"/>
    <property type="match status" value="2"/>
</dbReference>
<gene>
    <name evidence="5" type="ORF">KS4_00090</name>
</gene>
<dbReference type="KEGG" id="pcor:KS4_00090"/>
<dbReference type="PANTHER" id="PTHR24198">
    <property type="entry name" value="ANKYRIN REPEAT AND PROTEIN KINASE DOMAIN-CONTAINING PROTEIN"/>
    <property type="match status" value="1"/>
</dbReference>
<dbReference type="Gene3D" id="1.25.40.20">
    <property type="entry name" value="Ankyrin repeat-containing domain"/>
    <property type="match status" value="1"/>
</dbReference>
<keyword evidence="4" id="KW-0472">Membrane</keyword>
<dbReference type="PROSITE" id="PS50088">
    <property type="entry name" value="ANK_REPEAT"/>
    <property type="match status" value="1"/>
</dbReference>
<dbReference type="InterPro" id="IPR036770">
    <property type="entry name" value="Ankyrin_rpt-contain_sf"/>
</dbReference>
<feature type="transmembrane region" description="Helical" evidence="4">
    <location>
        <begin position="6"/>
        <end position="25"/>
    </location>
</feature>
<reference evidence="5 6" key="1">
    <citation type="submission" date="2019-02" db="EMBL/GenBank/DDBJ databases">
        <title>Deep-cultivation of Planctomycetes and their phenomic and genomic characterization uncovers novel biology.</title>
        <authorList>
            <person name="Wiegand S."/>
            <person name="Jogler M."/>
            <person name="Boedeker C."/>
            <person name="Pinto D."/>
            <person name="Vollmers J."/>
            <person name="Rivas-Marin E."/>
            <person name="Kohn T."/>
            <person name="Peeters S.H."/>
            <person name="Heuer A."/>
            <person name="Rast P."/>
            <person name="Oberbeckmann S."/>
            <person name="Bunk B."/>
            <person name="Jeske O."/>
            <person name="Meyerdierks A."/>
            <person name="Storesund J.E."/>
            <person name="Kallscheuer N."/>
            <person name="Luecker S."/>
            <person name="Lage O.M."/>
            <person name="Pohl T."/>
            <person name="Merkel B.J."/>
            <person name="Hornburger P."/>
            <person name="Mueller R.-W."/>
            <person name="Bruemmer F."/>
            <person name="Labrenz M."/>
            <person name="Spormann A.M."/>
            <person name="Op den Camp H."/>
            <person name="Overmann J."/>
            <person name="Amann R."/>
            <person name="Jetten M.S.M."/>
            <person name="Mascher T."/>
            <person name="Medema M.H."/>
            <person name="Devos D.P."/>
            <person name="Kaster A.-K."/>
            <person name="Ovreas L."/>
            <person name="Rohde M."/>
            <person name="Galperin M.Y."/>
            <person name="Jogler C."/>
        </authorList>
    </citation>
    <scope>NUCLEOTIDE SEQUENCE [LARGE SCALE GENOMIC DNA]</scope>
    <source>
        <strain evidence="5 6">KS4</strain>
    </source>
</reference>
<dbReference type="InterPro" id="IPR002110">
    <property type="entry name" value="Ankyrin_rpt"/>
</dbReference>
<dbReference type="Pfam" id="PF12796">
    <property type="entry name" value="Ank_2"/>
    <property type="match status" value="1"/>
</dbReference>
<dbReference type="SUPFAM" id="SSF48403">
    <property type="entry name" value="Ankyrin repeat"/>
    <property type="match status" value="1"/>
</dbReference>
<evidence type="ECO:0000256" key="4">
    <source>
        <dbReference type="SAM" id="Phobius"/>
    </source>
</evidence>
<evidence type="ECO:0000256" key="1">
    <source>
        <dbReference type="ARBA" id="ARBA00022737"/>
    </source>
</evidence>
<keyword evidence="4" id="KW-0812">Transmembrane</keyword>
<dbReference type="AlphaFoldDB" id="A0A517YP29"/>
<keyword evidence="4" id="KW-1133">Transmembrane helix</keyword>
<name>A0A517YP29_9BACT</name>
<evidence type="ECO:0000313" key="6">
    <source>
        <dbReference type="Proteomes" id="UP000317369"/>
    </source>
</evidence>
<proteinExistence type="predicted"/>
<evidence type="ECO:0000256" key="2">
    <source>
        <dbReference type="ARBA" id="ARBA00023043"/>
    </source>
</evidence>
<evidence type="ECO:0000256" key="3">
    <source>
        <dbReference type="PROSITE-ProRule" id="PRU00023"/>
    </source>
</evidence>
<dbReference type="PANTHER" id="PTHR24198:SF165">
    <property type="entry name" value="ANKYRIN REPEAT-CONTAINING PROTEIN-RELATED"/>
    <property type="match status" value="1"/>
</dbReference>
<keyword evidence="2 3" id="KW-0040">ANK repeat</keyword>
<dbReference type="PRINTS" id="PR01415">
    <property type="entry name" value="ANKYRIN"/>
</dbReference>
<dbReference type="Proteomes" id="UP000317369">
    <property type="component" value="Chromosome"/>
</dbReference>
<dbReference type="OrthoDB" id="254400at2"/>
<dbReference type="EMBL" id="CP036425">
    <property type="protein sequence ID" value="QDU31981.1"/>
    <property type="molecule type" value="Genomic_DNA"/>
</dbReference>
<protein>
    <submittedName>
        <fullName evidence="5">Ankyrin repeats (3 copies)</fullName>
    </submittedName>
</protein>
<feature type="repeat" description="ANK" evidence="3">
    <location>
        <begin position="107"/>
        <end position="139"/>
    </location>
</feature>
<dbReference type="PROSITE" id="PS50297">
    <property type="entry name" value="ANK_REP_REGION"/>
    <property type="match status" value="1"/>
</dbReference>